<keyword evidence="3" id="KW-1185">Reference proteome</keyword>
<protein>
    <submittedName>
        <fullName evidence="2">Uncharacterized protein</fullName>
    </submittedName>
</protein>
<reference evidence="2 3" key="1">
    <citation type="submission" date="2019-05" db="EMBL/GenBank/DDBJ databases">
        <title>Another draft genome of Portunus trituberculatus and its Hox gene families provides insights of decapod evolution.</title>
        <authorList>
            <person name="Jeong J.-H."/>
            <person name="Song I."/>
            <person name="Kim S."/>
            <person name="Choi T."/>
            <person name="Kim D."/>
            <person name="Ryu S."/>
            <person name="Kim W."/>
        </authorList>
    </citation>
    <scope>NUCLEOTIDE SEQUENCE [LARGE SCALE GENOMIC DNA]</scope>
    <source>
        <tissue evidence="2">Muscle</tissue>
    </source>
</reference>
<dbReference type="Proteomes" id="UP000324222">
    <property type="component" value="Unassembled WGS sequence"/>
</dbReference>
<comment type="caution">
    <text evidence="2">The sequence shown here is derived from an EMBL/GenBank/DDBJ whole genome shotgun (WGS) entry which is preliminary data.</text>
</comment>
<accession>A0A5B7DAR2</accession>
<name>A0A5B7DAR2_PORTR</name>
<proteinExistence type="predicted"/>
<evidence type="ECO:0000256" key="1">
    <source>
        <dbReference type="SAM" id="MobiDB-lite"/>
    </source>
</evidence>
<evidence type="ECO:0000313" key="2">
    <source>
        <dbReference type="EMBL" id="MPC18420.1"/>
    </source>
</evidence>
<evidence type="ECO:0000313" key="3">
    <source>
        <dbReference type="Proteomes" id="UP000324222"/>
    </source>
</evidence>
<feature type="region of interest" description="Disordered" evidence="1">
    <location>
        <begin position="45"/>
        <end position="86"/>
    </location>
</feature>
<sequence length="86" mass="9718">MLHDRLVYRIDDRKIQTRLLADGHLEFQNAEITALAMEATVRDTADLQQGGGGQRGNHVNKIQQNSRKQRTADNQGRRPGSGQQCY</sequence>
<gene>
    <name evidence="2" type="ORF">E2C01_011305</name>
</gene>
<organism evidence="2 3">
    <name type="scientific">Portunus trituberculatus</name>
    <name type="common">Swimming crab</name>
    <name type="synonym">Neptunus trituberculatus</name>
    <dbReference type="NCBI Taxonomy" id="210409"/>
    <lineage>
        <taxon>Eukaryota</taxon>
        <taxon>Metazoa</taxon>
        <taxon>Ecdysozoa</taxon>
        <taxon>Arthropoda</taxon>
        <taxon>Crustacea</taxon>
        <taxon>Multicrustacea</taxon>
        <taxon>Malacostraca</taxon>
        <taxon>Eumalacostraca</taxon>
        <taxon>Eucarida</taxon>
        <taxon>Decapoda</taxon>
        <taxon>Pleocyemata</taxon>
        <taxon>Brachyura</taxon>
        <taxon>Eubrachyura</taxon>
        <taxon>Portunoidea</taxon>
        <taxon>Portunidae</taxon>
        <taxon>Portuninae</taxon>
        <taxon>Portunus</taxon>
    </lineage>
</organism>
<dbReference type="AlphaFoldDB" id="A0A5B7DAR2"/>
<dbReference type="EMBL" id="VSRR010000679">
    <property type="protein sequence ID" value="MPC18420.1"/>
    <property type="molecule type" value="Genomic_DNA"/>
</dbReference>